<feature type="binding site" evidence="4">
    <location>
        <position position="279"/>
    </location>
    <ligand>
        <name>S-adenosyl-L-methionine</name>
        <dbReference type="ChEBI" id="CHEBI:59789"/>
    </ligand>
</feature>
<dbReference type="Proteomes" id="UP001236559">
    <property type="component" value="Unassembled WGS sequence"/>
</dbReference>
<reference evidence="6 7" key="1">
    <citation type="submission" date="2023-07" db="EMBL/GenBank/DDBJ databases">
        <title>Genomic Encyclopedia of Type Strains, Phase IV (KMG-IV): sequencing the most valuable type-strain genomes for metagenomic binning, comparative biology and taxonomic classification.</title>
        <authorList>
            <person name="Goeker M."/>
        </authorList>
    </citation>
    <scope>NUCLEOTIDE SEQUENCE [LARGE SCALE GENOMIC DNA]</scope>
    <source>
        <strain evidence="6 7">DSM 22616</strain>
    </source>
</reference>
<dbReference type="PROSITE" id="PS01230">
    <property type="entry name" value="TRMA_1"/>
    <property type="match status" value="1"/>
</dbReference>
<dbReference type="SUPFAM" id="SSF53335">
    <property type="entry name" value="S-adenosyl-L-methionine-dependent methyltransferases"/>
    <property type="match status" value="1"/>
</dbReference>
<keyword evidence="1 4" id="KW-0489">Methyltransferase</keyword>
<sequence>MRKKEIEVYIEEQGFPNKSKILVEGKNMKLKGGIKGQKILARKITRSKAQLIEVLEKSPLEKEENCKYQKVCGGCTYQNFSYEEEIKYKEELLRKLFLENKILKEKDQFILEKSPHYEGYRNKMEYTFGDQEKGGPLALGLHKKNRFHEVVDMERCIIVHQDFDIIRKFVRDFFKKESFFNRKTHQGFLRHLAIRRTRFGEILINLVSSSQGQIEKEKFIKELLNLKLEGKIVGIVHTTNDSWGDAIIGEKVELLYGRPYAIEELCGLKYKIGPFSFFQTNTYSAEILYKMAKDTLGNIEDKKLLDLYSGTGTITTILGKEAKSATGIEIVEEAVKGARENAEDNNLKNIKFYQGDVFQVLKKEKIQADVIVVDPPREGIGKEAVEKISEFQTDQILYISCNPLTLVKDLEDFTNFGYKIKELRALDQFPRTFHVETVALLSKLDVDKHINIEIELDELDLTSAES</sequence>
<evidence type="ECO:0000256" key="2">
    <source>
        <dbReference type="ARBA" id="ARBA00022679"/>
    </source>
</evidence>
<dbReference type="CDD" id="cd02440">
    <property type="entry name" value="AdoMet_MTases"/>
    <property type="match status" value="1"/>
</dbReference>
<evidence type="ECO:0000256" key="3">
    <source>
        <dbReference type="ARBA" id="ARBA00022691"/>
    </source>
</evidence>
<gene>
    <name evidence="6" type="ORF">J2S72_001536</name>
</gene>
<dbReference type="EMBL" id="JAUSTN010000008">
    <property type="protein sequence ID" value="MDQ0275507.1"/>
    <property type="molecule type" value="Genomic_DNA"/>
</dbReference>
<feature type="binding site" evidence="4">
    <location>
        <position position="329"/>
    </location>
    <ligand>
        <name>S-adenosyl-L-methionine</name>
        <dbReference type="ChEBI" id="CHEBI:59789"/>
    </ligand>
</feature>
<evidence type="ECO:0000313" key="6">
    <source>
        <dbReference type="EMBL" id="MDQ0275507.1"/>
    </source>
</evidence>
<dbReference type="InterPro" id="IPR010280">
    <property type="entry name" value="U5_MeTrfase_fam"/>
</dbReference>
<dbReference type="Pfam" id="PF05958">
    <property type="entry name" value="tRNA_U5-meth_tr"/>
    <property type="match status" value="1"/>
</dbReference>
<evidence type="ECO:0000256" key="5">
    <source>
        <dbReference type="PROSITE-ProRule" id="PRU10015"/>
    </source>
</evidence>
<dbReference type="NCBIfam" id="TIGR00479">
    <property type="entry name" value="rumA"/>
    <property type="match status" value="1"/>
</dbReference>
<evidence type="ECO:0000256" key="4">
    <source>
        <dbReference type="PROSITE-ProRule" id="PRU01024"/>
    </source>
</evidence>
<dbReference type="InterPro" id="IPR029063">
    <property type="entry name" value="SAM-dependent_MTases_sf"/>
</dbReference>
<feature type="binding site" evidence="4">
    <location>
        <position position="308"/>
    </location>
    <ligand>
        <name>S-adenosyl-L-methionine</name>
        <dbReference type="ChEBI" id="CHEBI:59789"/>
    </ligand>
</feature>
<organism evidence="6 7">
    <name type="scientific">Peptoniphilus koenoeneniae</name>
    <dbReference type="NCBI Taxonomy" id="507751"/>
    <lineage>
        <taxon>Bacteria</taxon>
        <taxon>Bacillati</taxon>
        <taxon>Bacillota</taxon>
        <taxon>Tissierellia</taxon>
        <taxon>Tissierellales</taxon>
        <taxon>Peptoniphilaceae</taxon>
        <taxon>Peptoniphilus</taxon>
    </lineage>
</organism>
<feature type="active site" description="Nucleophile" evidence="4">
    <location>
        <position position="401"/>
    </location>
</feature>
<dbReference type="Gene3D" id="3.40.50.150">
    <property type="entry name" value="Vaccinia Virus protein VP39"/>
    <property type="match status" value="1"/>
</dbReference>
<name>A0ABU0AW63_9FIRM</name>
<comment type="caution">
    <text evidence="6">The sequence shown here is derived from an EMBL/GenBank/DDBJ whole genome shotgun (WGS) entry which is preliminary data.</text>
</comment>
<evidence type="ECO:0000313" key="7">
    <source>
        <dbReference type="Proteomes" id="UP001236559"/>
    </source>
</evidence>
<dbReference type="PROSITE" id="PS51687">
    <property type="entry name" value="SAM_MT_RNA_M5U"/>
    <property type="match status" value="1"/>
</dbReference>
<evidence type="ECO:0000256" key="1">
    <source>
        <dbReference type="ARBA" id="ARBA00022603"/>
    </source>
</evidence>
<dbReference type="InterPro" id="IPR030390">
    <property type="entry name" value="MeTrfase_TrmA_AS"/>
</dbReference>
<keyword evidence="2 4" id="KW-0808">Transferase</keyword>
<dbReference type="RefSeq" id="WP_307495281.1">
    <property type="nucleotide sequence ID" value="NZ_JAUSTN010000008.1"/>
</dbReference>
<dbReference type="Gene3D" id="2.40.50.1070">
    <property type="match status" value="1"/>
</dbReference>
<dbReference type="PANTHER" id="PTHR11061:SF30">
    <property type="entry name" value="TRNA (URACIL(54)-C(5))-METHYLTRANSFERASE"/>
    <property type="match status" value="1"/>
</dbReference>
<feature type="non-terminal residue" evidence="6">
    <location>
        <position position="466"/>
    </location>
</feature>
<keyword evidence="3 4" id="KW-0949">S-adenosyl-L-methionine</keyword>
<comment type="similarity">
    <text evidence="4">Belongs to the class I-like SAM-binding methyltransferase superfamily. RNA M5U methyltransferase family.</text>
</comment>
<protein>
    <submittedName>
        <fullName evidence="6">23S rRNA (Uracil-5-)-methyltransferase RumA</fullName>
    </submittedName>
</protein>
<proteinExistence type="inferred from homology"/>
<dbReference type="PANTHER" id="PTHR11061">
    <property type="entry name" value="RNA M5U METHYLTRANSFERASE"/>
    <property type="match status" value="1"/>
</dbReference>
<feature type="active site" evidence="5">
    <location>
        <position position="401"/>
    </location>
</feature>
<keyword evidence="7" id="KW-1185">Reference proteome</keyword>
<accession>A0ABU0AW63</accession>
<feature type="binding site" evidence="4">
    <location>
        <position position="374"/>
    </location>
    <ligand>
        <name>S-adenosyl-L-methionine</name>
        <dbReference type="ChEBI" id="CHEBI:59789"/>
    </ligand>
</feature>